<sequence>MVDGGVGQRGQHAPNTVEVGLRLGKDNVMTRCHSTGGQRVPDFPTEQLSADSATLSLVKSMADGENGKVGAAALLLVVQGVILELGHVIALPLYTEGASAEENL</sequence>
<dbReference type="EMBL" id="VXIV02000559">
    <property type="protein sequence ID" value="KAF6037509.1"/>
    <property type="molecule type" value="Genomic_DNA"/>
</dbReference>
<reference evidence="1" key="1">
    <citation type="submission" date="2020-06" db="EMBL/GenBank/DDBJ databases">
        <title>Draft genome of Bugula neritina, a colonial animal packing powerful symbionts and potential medicines.</title>
        <authorList>
            <person name="Rayko M."/>
        </authorList>
    </citation>
    <scope>NUCLEOTIDE SEQUENCE [LARGE SCALE GENOMIC DNA]</scope>
    <source>
        <strain evidence="1">Kwan_BN1</strain>
    </source>
</reference>
<dbReference type="AlphaFoldDB" id="A0A7J7KFY4"/>
<keyword evidence="2" id="KW-1185">Reference proteome</keyword>
<proteinExistence type="predicted"/>
<evidence type="ECO:0000313" key="1">
    <source>
        <dbReference type="EMBL" id="KAF6037509.1"/>
    </source>
</evidence>
<protein>
    <submittedName>
        <fullName evidence="1">Uncharacterized protein</fullName>
    </submittedName>
</protein>
<accession>A0A7J7KFY4</accession>
<comment type="caution">
    <text evidence="1">The sequence shown here is derived from an EMBL/GenBank/DDBJ whole genome shotgun (WGS) entry which is preliminary data.</text>
</comment>
<dbReference type="Proteomes" id="UP000593567">
    <property type="component" value="Unassembled WGS sequence"/>
</dbReference>
<name>A0A7J7KFY4_BUGNE</name>
<gene>
    <name evidence="1" type="ORF">EB796_004181</name>
</gene>
<evidence type="ECO:0000313" key="2">
    <source>
        <dbReference type="Proteomes" id="UP000593567"/>
    </source>
</evidence>
<organism evidence="1 2">
    <name type="scientific">Bugula neritina</name>
    <name type="common">Brown bryozoan</name>
    <name type="synonym">Sertularia neritina</name>
    <dbReference type="NCBI Taxonomy" id="10212"/>
    <lineage>
        <taxon>Eukaryota</taxon>
        <taxon>Metazoa</taxon>
        <taxon>Spiralia</taxon>
        <taxon>Lophotrochozoa</taxon>
        <taxon>Bryozoa</taxon>
        <taxon>Gymnolaemata</taxon>
        <taxon>Cheilostomatida</taxon>
        <taxon>Flustrina</taxon>
        <taxon>Buguloidea</taxon>
        <taxon>Bugulidae</taxon>
        <taxon>Bugula</taxon>
    </lineage>
</organism>